<dbReference type="GO" id="GO:0003677">
    <property type="term" value="F:DNA binding"/>
    <property type="evidence" value="ECO:0007669"/>
    <property type="project" value="UniProtKB-KW"/>
</dbReference>
<organism evidence="6 7">
    <name type="scientific">Oceanobacillus arenosus</name>
    <dbReference type="NCBI Taxonomy" id="1229153"/>
    <lineage>
        <taxon>Bacteria</taxon>
        <taxon>Bacillati</taxon>
        <taxon>Bacillota</taxon>
        <taxon>Bacilli</taxon>
        <taxon>Bacillales</taxon>
        <taxon>Bacillaceae</taxon>
        <taxon>Oceanobacillus</taxon>
    </lineage>
</organism>
<dbReference type="InterPro" id="IPR036388">
    <property type="entry name" value="WH-like_DNA-bd_sf"/>
</dbReference>
<evidence type="ECO:0000313" key="7">
    <source>
        <dbReference type="Proteomes" id="UP000257143"/>
    </source>
</evidence>
<dbReference type="AlphaFoldDB" id="A0A3D8PKS7"/>
<dbReference type="PANTHER" id="PTHR30419:SF28">
    <property type="entry name" value="HTH-TYPE TRANSCRIPTIONAL REGULATOR BSDA"/>
    <property type="match status" value="1"/>
</dbReference>
<sequence>MDIKQLLYFKTIVDEGNITKAAKTLHIAQPPLSQQLKRLETELDTVLIKRYTHKWELTETGRILYRHAVNMLQDMKEVKREINEMEDGTSGTLSIGVTSSCVGFLPKNIQRFRESYPHVFIKIWKGDSSYLQNLLLERKIELSLMLLPTSFQDYHVKLLPKYPFVVVIPASWKSKFPNGTVSLKEIIDYPFLMLGPMKGYIMYETIMREFYMHKFSPNIVMECIDISTLLSFVALGIGISIIPKSDIYGSFHQEIEALEIEDFSLFIEHAIIYRKEHTLNTAAKNFLKDFNI</sequence>
<dbReference type="PROSITE" id="PS50931">
    <property type="entry name" value="HTH_LYSR"/>
    <property type="match status" value="1"/>
</dbReference>
<dbReference type="PANTHER" id="PTHR30419">
    <property type="entry name" value="HTH-TYPE TRANSCRIPTIONAL REGULATOR YBHD"/>
    <property type="match status" value="1"/>
</dbReference>
<keyword evidence="7" id="KW-1185">Reference proteome</keyword>
<dbReference type="SUPFAM" id="SSF53850">
    <property type="entry name" value="Periplasmic binding protein-like II"/>
    <property type="match status" value="1"/>
</dbReference>
<reference evidence="7" key="1">
    <citation type="submission" date="2017-11" db="EMBL/GenBank/DDBJ databases">
        <authorList>
            <person name="Zhu W."/>
        </authorList>
    </citation>
    <scope>NUCLEOTIDE SEQUENCE [LARGE SCALE GENOMIC DNA]</scope>
    <source>
        <strain evidence="7">CAU 1183</strain>
    </source>
</reference>
<comment type="caution">
    <text evidence="6">The sequence shown here is derived from an EMBL/GenBank/DDBJ whole genome shotgun (WGS) entry which is preliminary data.</text>
</comment>
<dbReference type="Pfam" id="PF03466">
    <property type="entry name" value="LysR_substrate"/>
    <property type="match status" value="1"/>
</dbReference>
<dbReference type="GO" id="GO:0003700">
    <property type="term" value="F:DNA-binding transcription factor activity"/>
    <property type="evidence" value="ECO:0007669"/>
    <property type="project" value="InterPro"/>
</dbReference>
<dbReference type="PRINTS" id="PR00039">
    <property type="entry name" value="HTHLYSR"/>
</dbReference>
<gene>
    <name evidence="6" type="ORF">CWR48_18045</name>
</gene>
<dbReference type="SUPFAM" id="SSF46785">
    <property type="entry name" value="Winged helix' DNA-binding domain"/>
    <property type="match status" value="1"/>
</dbReference>
<name>A0A3D8PKS7_9BACI</name>
<keyword evidence="3" id="KW-0238">DNA-binding</keyword>
<evidence type="ECO:0000256" key="3">
    <source>
        <dbReference type="ARBA" id="ARBA00023125"/>
    </source>
</evidence>
<evidence type="ECO:0000256" key="1">
    <source>
        <dbReference type="ARBA" id="ARBA00009437"/>
    </source>
</evidence>
<evidence type="ECO:0000259" key="5">
    <source>
        <dbReference type="PROSITE" id="PS50931"/>
    </source>
</evidence>
<dbReference type="OrthoDB" id="9803735at2"/>
<dbReference type="FunFam" id="1.10.10.10:FF:000001">
    <property type="entry name" value="LysR family transcriptional regulator"/>
    <property type="match status" value="1"/>
</dbReference>
<dbReference type="RefSeq" id="WP_115774718.1">
    <property type="nucleotide sequence ID" value="NZ_PIOC01000028.1"/>
</dbReference>
<dbReference type="InterPro" id="IPR000847">
    <property type="entry name" value="LysR_HTH_N"/>
</dbReference>
<comment type="similarity">
    <text evidence="1">Belongs to the LysR transcriptional regulatory family.</text>
</comment>
<keyword evidence="4" id="KW-0804">Transcription</keyword>
<proteinExistence type="inferred from homology"/>
<dbReference type="Gene3D" id="1.10.10.10">
    <property type="entry name" value="Winged helix-like DNA-binding domain superfamily/Winged helix DNA-binding domain"/>
    <property type="match status" value="1"/>
</dbReference>
<dbReference type="GO" id="GO:0005829">
    <property type="term" value="C:cytosol"/>
    <property type="evidence" value="ECO:0007669"/>
    <property type="project" value="TreeGrafter"/>
</dbReference>
<dbReference type="Proteomes" id="UP000257143">
    <property type="component" value="Unassembled WGS sequence"/>
</dbReference>
<dbReference type="InterPro" id="IPR005119">
    <property type="entry name" value="LysR_subst-bd"/>
</dbReference>
<dbReference type="Pfam" id="PF00126">
    <property type="entry name" value="HTH_1"/>
    <property type="match status" value="1"/>
</dbReference>
<evidence type="ECO:0000313" key="6">
    <source>
        <dbReference type="EMBL" id="RDW16087.1"/>
    </source>
</evidence>
<keyword evidence="2" id="KW-0805">Transcription regulation</keyword>
<feature type="domain" description="HTH lysR-type" evidence="5">
    <location>
        <begin position="1"/>
        <end position="58"/>
    </location>
</feature>
<dbReference type="CDD" id="cd05466">
    <property type="entry name" value="PBP2_LTTR_substrate"/>
    <property type="match status" value="1"/>
</dbReference>
<dbReference type="Gene3D" id="3.40.190.290">
    <property type="match status" value="1"/>
</dbReference>
<dbReference type="InterPro" id="IPR050950">
    <property type="entry name" value="HTH-type_LysR_regulators"/>
</dbReference>
<accession>A0A3D8PKS7</accession>
<protein>
    <submittedName>
        <fullName evidence="6">LysR family transcriptional regulator</fullName>
    </submittedName>
</protein>
<dbReference type="InterPro" id="IPR036390">
    <property type="entry name" value="WH_DNA-bd_sf"/>
</dbReference>
<evidence type="ECO:0000256" key="2">
    <source>
        <dbReference type="ARBA" id="ARBA00023015"/>
    </source>
</evidence>
<dbReference type="EMBL" id="PIOC01000028">
    <property type="protein sequence ID" value="RDW16087.1"/>
    <property type="molecule type" value="Genomic_DNA"/>
</dbReference>
<evidence type="ECO:0000256" key="4">
    <source>
        <dbReference type="ARBA" id="ARBA00023163"/>
    </source>
</evidence>